<dbReference type="EMBL" id="CANTFL010001477">
    <property type="protein sequence ID" value="CAI5742799.1"/>
    <property type="molecule type" value="Genomic_DNA"/>
</dbReference>
<dbReference type="Proteomes" id="UP001162031">
    <property type="component" value="Unassembled WGS sequence"/>
</dbReference>
<evidence type="ECO:0000313" key="2">
    <source>
        <dbReference type="EMBL" id="CAI5742799.1"/>
    </source>
</evidence>
<comment type="caution">
    <text evidence="2">The sequence shown here is derived from an EMBL/GenBank/DDBJ whole genome shotgun (WGS) entry which is preliminary data.</text>
</comment>
<evidence type="ECO:0000313" key="3">
    <source>
        <dbReference type="Proteomes" id="UP001162031"/>
    </source>
</evidence>
<proteinExistence type="predicted"/>
<gene>
    <name evidence="2" type="ORF">HBR001_LOCUS9163</name>
</gene>
<sequence length="341" mass="37621">MLRVQRCVRASPTHLRRPQYSASTASTAAVSLSPSFKSACAKPSSGSDNSGEEPPKYKPGWFSRNPGVTLGGILLGIGFYIYRGSKGKKNFEAVQNPIVEAAVISPYEAWELRSSNNITPEVFEDVRDGATRVFPAGKATMRHFDQYLGFKLAPVCPTGLNKAHHLERVLLSLHTDTDRKSDVDAQLVAFSMAVKGAVDERLRILFNLATNAPMGEALETSSEDDEARDGKTEEEADAREVSQGQLERLLHLLLETHQIPSEKRVLAVEDAKYPFQEYTAATPSDLLKAAVQAQVSDKTITEEQARGRQSYTFEAFSQLMRGKTVCLWGECFASSKKKMKN</sequence>
<accession>A0AAV0V0U9</accession>
<name>A0AAV0V0U9_HYABA</name>
<dbReference type="AlphaFoldDB" id="A0AAV0V0U9"/>
<organism evidence="2 3">
    <name type="scientific">Hyaloperonospora brassicae</name>
    <name type="common">Brassica downy mildew</name>
    <name type="synonym">Peronospora brassicae</name>
    <dbReference type="NCBI Taxonomy" id="162125"/>
    <lineage>
        <taxon>Eukaryota</taxon>
        <taxon>Sar</taxon>
        <taxon>Stramenopiles</taxon>
        <taxon>Oomycota</taxon>
        <taxon>Peronosporomycetes</taxon>
        <taxon>Peronosporales</taxon>
        <taxon>Peronosporaceae</taxon>
        <taxon>Hyaloperonospora</taxon>
    </lineage>
</organism>
<reference evidence="2" key="1">
    <citation type="submission" date="2022-12" db="EMBL/GenBank/DDBJ databases">
        <authorList>
            <person name="Webb A."/>
        </authorList>
    </citation>
    <scope>NUCLEOTIDE SEQUENCE</scope>
    <source>
        <strain evidence="2">Hp1</strain>
    </source>
</reference>
<keyword evidence="3" id="KW-1185">Reference proteome</keyword>
<protein>
    <submittedName>
        <fullName evidence="2">Uncharacterized protein</fullName>
    </submittedName>
</protein>
<feature type="region of interest" description="Disordered" evidence="1">
    <location>
        <begin position="216"/>
        <end position="241"/>
    </location>
</feature>
<feature type="region of interest" description="Disordered" evidence="1">
    <location>
        <begin position="41"/>
        <end position="61"/>
    </location>
</feature>
<evidence type="ECO:0000256" key="1">
    <source>
        <dbReference type="SAM" id="MobiDB-lite"/>
    </source>
</evidence>